<dbReference type="Proteomes" id="UP000662857">
    <property type="component" value="Chromosome"/>
</dbReference>
<evidence type="ECO:0000313" key="1">
    <source>
        <dbReference type="EMBL" id="QSB15171.1"/>
    </source>
</evidence>
<evidence type="ECO:0000313" key="2">
    <source>
        <dbReference type="Proteomes" id="UP000662857"/>
    </source>
</evidence>
<reference evidence="1" key="1">
    <citation type="submission" date="2021-02" db="EMBL/GenBank/DDBJ databases">
        <title>Natrosporangium hydrolyticum gen. nov., sp. nov, a haloalkaliphilic actinobacterium from a soda solonchak soil.</title>
        <authorList>
            <person name="Sorokin D.Y."/>
            <person name="Khijniak T.V."/>
            <person name="Zakharycheva A.P."/>
            <person name="Boueva O.V."/>
            <person name="Ariskina E.V."/>
            <person name="Hahnke R.L."/>
            <person name="Bunk B."/>
            <person name="Sproer C."/>
            <person name="Schumann P."/>
            <person name="Evtushenko L.I."/>
            <person name="Kublanov I.V."/>
        </authorList>
    </citation>
    <scope>NUCLEOTIDE SEQUENCE</scope>
    <source>
        <strain evidence="1">DSM 106523</strain>
    </source>
</reference>
<sequence length="95" mass="9604">MPRPVVGCAAAHPEDSSPCDGPVDAVRVVDRAGAVVAGCIHHAAVVLASVVDARVYPGSVAGAAIEAYGRSRARRPFQFDRAGGCRLPVVAGGGR</sequence>
<gene>
    <name evidence="1" type="ORF">JQS43_02010</name>
</gene>
<dbReference type="EMBL" id="CP070499">
    <property type="protein sequence ID" value="QSB15171.1"/>
    <property type="molecule type" value="Genomic_DNA"/>
</dbReference>
<accession>A0A895YCG0</accession>
<protein>
    <submittedName>
        <fullName evidence="1">Uncharacterized protein</fullName>
    </submittedName>
</protein>
<dbReference type="KEGG" id="nhy:JQS43_02010"/>
<proteinExistence type="predicted"/>
<name>A0A895YCG0_9ACTN</name>
<dbReference type="RefSeq" id="WP_239677346.1">
    <property type="nucleotide sequence ID" value="NZ_CP070499.1"/>
</dbReference>
<organism evidence="1 2">
    <name type="scientific">Natronosporangium hydrolyticum</name>
    <dbReference type="NCBI Taxonomy" id="2811111"/>
    <lineage>
        <taxon>Bacteria</taxon>
        <taxon>Bacillati</taxon>
        <taxon>Actinomycetota</taxon>
        <taxon>Actinomycetes</taxon>
        <taxon>Micromonosporales</taxon>
        <taxon>Micromonosporaceae</taxon>
        <taxon>Natronosporangium</taxon>
    </lineage>
</organism>
<dbReference type="AlphaFoldDB" id="A0A895YCG0"/>
<keyword evidence="2" id="KW-1185">Reference proteome</keyword>